<evidence type="ECO:0000313" key="4">
    <source>
        <dbReference type="EMBL" id="GFG53060.1"/>
    </source>
</evidence>
<dbReference type="InterPro" id="IPR036271">
    <property type="entry name" value="Tet_transcr_reg_TetR-rel_C_sf"/>
</dbReference>
<name>A0A7I9W659_MYCAG</name>
<keyword evidence="1" id="KW-0805">Transcription regulation</keyword>
<evidence type="ECO:0000256" key="2">
    <source>
        <dbReference type="ARBA" id="ARBA00023163"/>
    </source>
</evidence>
<sequence length="137" mass="14727">MSEVELPDDDPDRPWTDTVADILRSYRRSFARSPQLIPLLTAHAVNSSHAFTKYNALAALLRRAGFTPADTLRVITLMDCFVLGSALDLAAPVKPWERGPDVGAELAAALATGGPKPARADDAFEFGLKVLLHGLSS</sequence>
<organism evidence="4 5">
    <name type="scientific">Mycolicibacterium agri</name>
    <name type="common">Mycobacterium agri</name>
    <dbReference type="NCBI Taxonomy" id="36811"/>
    <lineage>
        <taxon>Bacteria</taxon>
        <taxon>Bacillati</taxon>
        <taxon>Actinomycetota</taxon>
        <taxon>Actinomycetes</taxon>
        <taxon>Mycobacteriales</taxon>
        <taxon>Mycobacteriaceae</taxon>
        <taxon>Mycolicibacterium</taxon>
    </lineage>
</organism>
<keyword evidence="2" id="KW-0804">Transcription</keyword>
<evidence type="ECO:0000256" key="1">
    <source>
        <dbReference type="ARBA" id="ARBA00023015"/>
    </source>
</evidence>
<dbReference type="Gene3D" id="1.10.357.10">
    <property type="entry name" value="Tetracycline Repressor, domain 2"/>
    <property type="match status" value="1"/>
</dbReference>
<dbReference type="AlphaFoldDB" id="A0A7I9W659"/>
<evidence type="ECO:0000259" key="3">
    <source>
        <dbReference type="Pfam" id="PF02909"/>
    </source>
</evidence>
<feature type="domain" description="Tetracycline repressor TetR C-terminal" evidence="3">
    <location>
        <begin position="9"/>
        <end position="136"/>
    </location>
</feature>
<dbReference type="Pfam" id="PF02909">
    <property type="entry name" value="TetR_C_1"/>
    <property type="match status" value="1"/>
</dbReference>
<proteinExistence type="predicted"/>
<dbReference type="Proteomes" id="UP000465302">
    <property type="component" value="Unassembled WGS sequence"/>
</dbReference>
<gene>
    <name evidence="4" type="ORF">MAGR_45010</name>
</gene>
<dbReference type="GO" id="GO:0045892">
    <property type="term" value="P:negative regulation of DNA-templated transcription"/>
    <property type="evidence" value="ECO:0007669"/>
    <property type="project" value="InterPro"/>
</dbReference>
<protein>
    <recommendedName>
        <fullName evidence="3">Tetracycline repressor TetR C-terminal domain-containing protein</fullName>
    </recommendedName>
</protein>
<dbReference type="InterPro" id="IPR004111">
    <property type="entry name" value="Repressor_TetR_C"/>
</dbReference>
<comment type="caution">
    <text evidence="4">The sequence shown here is derived from an EMBL/GenBank/DDBJ whole genome shotgun (WGS) entry which is preliminary data.</text>
</comment>
<reference evidence="4 5" key="1">
    <citation type="journal article" date="2019" name="Emerg. Microbes Infect.">
        <title>Comprehensive subspecies identification of 175 nontuberculous mycobacteria species based on 7547 genomic profiles.</title>
        <authorList>
            <person name="Matsumoto Y."/>
            <person name="Kinjo T."/>
            <person name="Motooka D."/>
            <person name="Nabeya D."/>
            <person name="Jung N."/>
            <person name="Uechi K."/>
            <person name="Horii T."/>
            <person name="Iida T."/>
            <person name="Fujita J."/>
            <person name="Nakamura S."/>
        </authorList>
    </citation>
    <scope>NUCLEOTIDE SEQUENCE [LARGE SCALE GENOMIC DNA]</scope>
    <source>
        <strain evidence="4 5">JCM 6377</strain>
    </source>
</reference>
<dbReference type="SUPFAM" id="SSF48498">
    <property type="entry name" value="Tetracyclin repressor-like, C-terminal domain"/>
    <property type="match status" value="1"/>
</dbReference>
<accession>A0A7I9W659</accession>
<dbReference type="EMBL" id="BLKS01000001">
    <property type="protein sequence ID" value="GFG53060.1"/>
    <property type="molecule type" value="Genomic_DNA"/>
</dbReference>
<evidence type="ECO:0000313" key="5">
    <source>
        <dbReference type="Proteomes" id="UP000465302"/>
    </source>
</evidence>